<organism evidence="2 3">
    <name type="scientific">Vicia faba</name>
    <name type="common">Broad bean</name>
    <name type="synonym">Faba vulgaris</name>
    <dbReference type="NCBI Taxonomy" id="3906"/>
    <lineage>
        <taxon>Eukaryota</taxon>
        <taxon>Viridiplantae</taxon>
        <taxon>Streptophyta</taxon>
        <taxon>Embryophyta</taxon>
        <taxon>Tracheophyta</taxon>
        <taxon>Spermatophyta</taxon>
        <taxon>Magnoliopsida</taxon>
        <taxon>eudicotyledons</taxon>
        <taxon>Gunneridae</taxon>
        <taxon>Pentapetalae</taxon>
        <taxon>rosids</taxon>
        <taxon>fabids</taxon>
        <taxon>Fabales</taxon>
        <taxon>Fabaceae</taxon>
        <taxon>Papilionoideae</taxon>
        <taxon>50 kb inversion clade</taxon>
        <taxon>NPAAA clade</taxon>
        <taxon>Hologalegina</taxon>
        <taxon>IRL clade</taxon>
        <taxon>Fabeae</taxon>
        <taxon>Vicia</taxon>
    </lineage>
</organism>
<name>A0AAV1AFS2_VICFA</name>
<evidence type="ECO:0000313" key="3">
    <source>
        <dbReference type="Proteomes" id="UP001157006"/>
    </source>
</evidence>
<dbReference type="PANTHER" id="PTHR11926">
    <property type="entry name" value="GLUCOSYL/GLUCURONOSYL TRANSFERASES"/>
    <property type="match status" value="1"/>
</dbReference>
<dbReference type="Gene3D" id="3.40.50.2000">
    <property type="entry name" value="Glycogen Phosphorylase B"/>
    <property type="match status" value="2"/>
</dbReference>
<keyword evidence="3" id="KW-1185">Reference proteome</keyword>
<dbReference type="EMBL" id="OX451739">
    <property type="protein sequence ID" value="CAI8609355.1"/>
    <property type="molecule type" value="Genomic_DNA"/>
</dbReference>
<dbReference type="Proteomes" id="UP001157006">
    <property type="component" value="Chromosome 4"/>
</dbReference>
<dbReference type="PANTHER" id="PTHR11926:SF1540">
    <property type="entry name" value="GLYCOSYLTRANSFERASE"/>
    <property type="match status" value="1"/>
</dbReference>
<dbReference type="SUPFAM" id="SSF53756">
    <property type="entry name" value="UDP-Glycosyltransferase/glycogen phosphorylase"/>
    <property type="match status" value="1"/>
</dbReference>
<evidence type="ECO:0000313" key="2">
    <source>
        <dbReference type="EMBL" id="CAI8609355.1"/>
    </source>
</evidence>
<dbReference type="AlphaFoldDB" id="A0AAV1AFS2"/>
<sequence length="120" mass="13687">MYGSYPGYFDIVVNQFDNIGKADWILANSIYELGKEVVDWLVAIWPLNTIGASIPYMLDKRLKEDKEYGINLSDPNTKFCFKWLNDKPKGSVVYVLFGSIVGLSEDQTHEFFGCFVTHCS</sequence>
<gene>
    <name evidence="2" type="ORF">VFH_IV128880</name>
</gene>
<dbReference type="GO" id="GO:0080043">
    <property type="term" value="F:quercetin 3-O-glucosyltransferase activity"/>
    <property type="evidence" value="ECO:0007669"/>
    <property type="project" value="TreeGrafter"/>
</dbReference>
<evidence type="ECO:0000256" key="1">
    <source>
        <dbReference type="ARBA" id="ARBA00009995"/>
    </source>
</evidence>
<protein>
    <submittedName>
        <fullName evidence="2">Uncharacterized protein</fullName>
    </submittedName>
</protein>
<accession>A0AAV1AFS2</accession>
<reference evidence="2 3" key="1">
    <citation type="submission" date="2023-01" db="EMBL/GenBank/DDBJ databases">
        <authorList>
            <person name="Kreplak J."/>
        </authorList>
    </citation>
    <scope>NUCLEOTIDE SEQUENCE [LARGE SCALE GENOMIC DNA]</scope>
</reference>
<comment type="similarity">
    <text evidence="1">Belongs to the UDP-glycosyltransferase family.</text>
</comment>
<dbReference type="GO" id="GO:0080044">
    <property type="term" value="F:quercetin 7-O-glucosyltransferase activity"/>
    <property type="evidence" value="ECO:0007669"/>
    <property type="project" value="TreeGrafter"/>
</dbReference>
<proteinExistence type="inferred from homology"/>